<proteinExistence type="predicted"/>
<accession>A0ABT3WNK3</accession>
<comment type="caution">
    <text evidence="2">The sequence shown here is derived from an EMBL/GenBank/DDBJ whole genome shotgun (WGS) entry which is preliminary data.</text>
</comment>
<dbReference type="SUPFAM" id="SSF51735">
    <property type="entry name" value="NAD(P)-binding Rossmann-fold domains"/>
    <property type="match status" value="1"/>
</dbReference>
<name>A0ABT3WNK3_9CORY</name>
<dbReference type="Proteomes" id="UP001081709">
    <property type="component" value="Unassembled WGS sequence"/>
</dbReference>
<keyword evidence="3" id="KW-1185">Reference proteome</keyword>
<organism evidence="2 3">
    <name type="scientific">Corynebacterium pygosceleis</name>
    <dbReference type="NCBI Taxonomy" id="2800406"/>
    <lineage>
        <taxon>Bacteria</taxon>
        <taxon>Bacillati</taxon>
        <taxon>Actinomycetota</taxon>
        <taxon>Actinomycetes</taxon>
        <taxon>Mycobacteriales</taxon>
        <taxon>Corynebacteriaceae</taxon>
        <taxon>Corynebacterium</taxon>
    </lineage>
</organism>
<dbReference type="RefSeq" id="WP_267185994.1">
    <property type="nucleotide sequence ID" value="NZ_JAPMKV010000001.1"/>
</dbReference>
<protein>
    <submittedName>
        <fullName evidence="2">Uncharacterized protein</fullName>
    </submittedName>
</protein>
<evidence type="ECO:0000256" key="1">
    <source>
        <dbReference type="SAM" id="MobiDB-lite"/>
    </source>
</evidence>
<evidence type="ECO:0000313" key="3">
    <source>
        <dbReference type="Proteomes" id="UP001081709"/>
    </source>
</evidence>
<dbReference type="InterPro" id="IPR036291">
    <property type="entry name" value="NAD(P)-bd_dom_sf"/>
</dbReference>
<dbReference type="EMBL" id="JAPMKV010000001">
    <property type="protein sequence ID" value="MCX7443691.1"/>
    <property type="molecule type" value="Genomic_DNA"/>
</dbReference>
<evidence type="ECO:0000313" key="2">
    <source>
        <dbReference type="EMBL" id="MCX7443691.1"/>
    </source>
</evidence>
<reference evidence="2" key="1">
    <citation type="submission" date="2022-11" db="EMBL/GenBank/DDBJ databases">
        <title>Corynebacterium sp. isolated from Penguins.</title>
        <authorList>
            <person name="Sedlar K."/>
            <person name="Svec P."/>
        </authorList>
    </citation>
    <scope>NUCLEOTIDE SEQUENCE</scope>
    <source>
        <strain evidence="2">P7003</strain>
    </source>
</reference>
<feature type="region of interest" description="Disordered" evidence="1">
    <location>
        <begin position="155"/>
        <end position="181"/>
    </location>
</feature>
<sequence length="181" mass="19028">MDLAPTRALVIGGTGMLLPFSRGLAAAGASVVLPSRHPERLKPTTGLIGVETSWHDPDMYAHRCRSALGGTVDLLVMWCHSPWRRAVADAVTPLLTRETVIVEVLGSSGIVSSDAVRATAAFDDSILCILGRHPEGRWLTHREISDGVGRRPAGVPMWSSVPSAEAHPGPATPPCGDATAA</sequence>
<gene>
    <name evidence="2" type="ORF">OS125_00310</name>
</gene>